<feature type="domain" description="Phosphoribosyltransferase" evidence="7">
    <location>
        <begin position="33"/>
        <end position="157"/>
    </location>
</feature>
<feature type="binding site" evidence="5">
    <location>
        <begin position="128"/>
        <end position="132"/>
    </location>
    <ligand>
        <name>5-phospho-alpha-D-ribose 1-diphosphate</name>
        <dbReference type="ChEBI" id="CHEBI:58017"/>
    </ligand>
</feature>
<reference evidence="8 9" key="1">
    <citation type="journal article" date="2017" name="Int. J. Syst. Evol. Microbiol.">
        <title>Jeotgalibaca porci sp. nov. and Jeotgalibaca arthritidis sp. nov., isolated from pigs, and emended description of the genus Jeotgalibaca.</title>
        <authorList>
            <person name="Zamora L."/>
            <person name="Perez-Sancho M."/>
            <person name="Dominguez L."/>
            <person name="Fernandez-Garayzabal J.F."/>
            <person name="Vela A.I."/>
        </authorList>
    </citation>
    <scope>NUCLEOTIDE SEQUENCE [LARGE SCALE GENOMIC DNA]</scope>
    <source>
        <strain evidence="8 9">CCUG 69148</strain>
    </source>
</reference>
<keyword evidence="4 5" id="KW-0660">Purine salvage</keyword>
<keyword evidence="3 5" id="KW-0808">Transferase</keyword>
<feature type="binding site" evidence="5">
    <location>
        <position position="156"/>
    </location>
    <ligand>
        <name>xanthine</name>
        <dbReference type="ChEBI" id="CHEBI:17712"/>
    </ligand>
</feature>
<gene>
    <name evidence="5" type="primary">xpt</name>
    <name evidence="8" type="ORF">G7058_00870</name>
</gene>
<dbReference type="EC" id="2.4.2.22" evidence="5 6"/>
<dbReference type="AlphaFoldDB" id="A0A6G7WES5"/>
<dbReference type="NCBIfam" id="NF006671">
    <property type="entry name" value="PRK09219.1"/>
    <property type="match status" value="1"/>
</dbReference>
<evidence type="ECO:0000313" key="9">
    <source>
        <dbReference type="Proteomes" id="UP000501830"/>
    </source>
</evidence>
<evidence type="ECO:0000259" key="7">
    <source>
        <dbReference type="Pfam" id="PF00156"/>
    </source>
</evidence>
<comment type="subunit">
    <text evidence="5">Homodimer.</text>
</comment>
<evidence type="ECO:0000256" key="1">
    <source>
        <dbReference type="ARBA" id="ARBA00022490"/>
    </source>
</evidence>
<dbReference type="InterPro" id="IPR050118">
    <property type="entry name" value="Pur/Pyrimidine_PRTase"/>
</dbReference>
<organism evidence="8 9">
    <name type="scientific">Jeotgalibaca porci</name>
    <dbReference type="NCBI Taxonomy" id="1868793"/>
    <lineage>
        <taxon>Bacteria</taxon>
        <taxon>Bacillati</taxon>
        <taxon>Bacillota</taxon>
        <taxon>Bacilli</taxon>
        <taxon>Lactobacillales</taxon>
        <taxon>Carnobacteriaceae</taxon>
        <taxon>Jeotgalibaca</taxon>
    </lineage>
</organism>
<comment type="pathway">
    <text evidence="5">Purine metabolism; XMP biosynthesis via salvage pathway; XMP from xanthine: step 1/1.</text>
</comment>
<dbReference type="RefSeq" id="WP_166061778.1">
    <property type="nucleotide sequence ID" value="NZ_CP049889.1"/>
</dbReference>
<dbReference type="GO" id="GO:0006166">
    <property type="term" value="P:purine ribonucleoside salvage"/>
    <property type="evidence" value="ECO:0007669"/>
    <property type="project" value="UniProtKB-KW"/>
</dbReference>
<evidence type="ECO:0000256" key="3">
    <source>
        <dbReference type="ARBA" id="ARBA00022679"/>
    </source>
</evidence>
<dbReference type="InterPro" id="IPR010079">
    <property type="entry name" value="Xanthine_PRibTrfase"/>
</dbReference>
<dbReference type="GeneID" id="94551807"/>
<comment type="catalytic activity">
    <reaction evidence="5">
        <text>XMP + diphosphate = xanthine + 5-phospho-alpha-D-ribose 1-diphosphate</text>
        <dbReference type="Rhea" id="RHEA:10800"/>
        <dbReference type="ChEBI" id="CHEBI:17712"/>
        <dbReference type="ChEBI" id="CHEBI:33019"/>
        <dbReference type="ChEBI" id="CHEBI:57464"/>
        <dbReference type="ChEBI" id="CHEBI:58017"/>
        <dbReference type="EC" id="2.4.2.22"/>
    </reaction>
</comment>
<dbReference type="SUPFAM" id="SSF53271">
    <property type="entry name" value="PRTase-like"/>
    <property type="match status" value="1"/>
</dbReference>
<evidence type="ECO:0000256" key="6">
    <source>
        <dbReference type="NCBIfam" id="TIGR01744"/>
    </source>
</evidence>
<dbReference type="PANTHER" id="PTHR43864:SF1">
    <property type="entry name" value="XANTHINE PHOSPHORIBOSYLTRANSFERASE"/>
    <property type="match status" value="1"/>
</dbReference>
<dbReference type="HAMAP" id="MF_01184">
    <property type="entry name" value="XPRTase"/>
    <property type="match status" value="1"/>
</dbReference>
<dbReference type="NCBIfam" id="TIGR01744">
    <property type="entry name" value="XPRTase"/>
    <property type="match status" value="1"/>
</dbReference>
<evidence type="ECO:0000256" key="2">
    <source>
        <dbReference type="ARBA" id="ARBA00022676"/>
    </source>
</evidence>
<sequence length="198" mass="21474">MKLLEDVIREKGTILEGGVLKVDSFLNHQIDPELMKALGDEFADAFADYGINKILTVETSGIAPAVFAGLKLGVPVVFGRKNKSLTLQDNMYTTSVYSYTKQTSNEISISKDFLNSDDRVLIIDDFLANGQAVAGLFSICKSAGASIAGVGIVIEKSFQKGRRFVEESGIPILSLARVASLDDRTVTFVDETKEDANE</sequence>
<comment type="function">
    <text evidence="5">Converts the preformed base xanthine, a product of nucleic acid breakdown, to xanthosine 5'-monophosphate (XMP), so it can be reused for RNA or DNA synthesis.</text>
</comment>
<dbReference type="Pfam" id="PF00156">
    <property type="entry name" value="Pribosyltran"/>
    <property type="match status" value="1"/>
</dbReference>
<proteinExistence type="inferred from homology"/>
<comment type="subcellular location">
    <subcellularLocation>
        <location evidence="5">Cytoplasm</location>
    </subcellularLocation>
</comment>
<dbReference type="GO" id="GO:0000310">
    <property type="term" value="F:xanthine phosphoribosyltransferase activity"/>
    <property type="evidence" value="ECO:0007669"/>
    <property type="project" value="UniProtKB-UniRule"/>
</dbReference>
<dbReference type="Gene3D" id="3.40.50.2020">
    <property type="match status" value="1"/>
</dbReference>
<keyword evidence="2 5" id="KW-0328">Glycosyltransferase</keyword>
<dbReference type="Proteomes" id="UP000501830">
    <property type="component" value="Chromosome"/>
</dbReference>
<evidence type="ECO:0000313" key="8">
    <source>
        <dbReference type="EMBL" id="QIK50741.1"/>
    </source>
</evidence>
<feature type="binding site" evidence="5">
    <location>
        <position position="27"/>
    </location>
    <ligand>
        <name>xanthine</name>
        <dbReference type="ChEBI" id="CHEBI:17712"/>
    </ligand>
</feature>
<evidence type="ECO:0000256" key="4">
    <source>
        <dbReference type="ARBA" id="ARBA00022726"/>
    </source>
</evidence>
<dbReference type="UniPathway" id="UPA00602">
    <property type="reaction ID" value="UER00658"/>
</dbReference>
<dbReference type="GO" id="GO:0032265">
    <property type="term" value="P:XMP salvage"/>
    <property type="evidence" value="ECO:0007669"/>
    <property type="project" value="UniProtKB-UniRule"/>
</dbReference>
<dbReference type="InterPro" id="IPR000836">
    <property type="entry name" value="PRTase_dom"/>
</dbReference>
<evidence type="ECO:0000256" key="5">
    <source>
        <dbReference type="HAMAP-Rule" id="MF_01184"/>
    </source>
</evidence>
<dbReference type="GO" id="GO:0005737">
    <property type="term" value="C:cytoplasm"/>
    <property type="evidence" value="ECO:0007669"/>
    <property type="project" value="UniProtKB-SubCell"/>
</dbReference>
<dbReference type="PANTHER" id="PTHR43864">
    <property type="entry name" value="HYPOXANTHINE/GUANINE PHOSPHORIBOSYLTRANSFERASE"/>
    <property type="match status" value="1"/>
</dbReference>
<protein>
    <recommendedName>
        <fullName evidence="5 6">Xanthine phosphoribosyltransferase</fullName>
        <shortName evidence="5">XPRTase</shortName>
        <ecNumber evidence="5 6">2.4.2.22</ecNumber>
    </recommendedName>
</protein>
<feature type="binding site" evidence="5">
    <location>
        <position position="20"/>
    </location>
    <ligand>
        <name>xanthine</name>
        <dbReference type="ChEBI" id="CHEBI:17712"/>
    </ligand>
</feature>
<accession>A0A6G7WES5</accession>
<dbReference type="KEGG" id="jpo:G7058_00870"/>
<dbReference type="InterPro" id="IPR029057">
    <property type="entry name" value="PRTase-like"/>
</dbReference>
<dbReference type="CDD" id="cd06223">
    <property type="entry name" value="PRTases_typeI"/>
    <property type="match status" value="1"/>
</dbReference>
<keyword evidence="1 5" id="KW-0963">Cytoplasm</keyword>
<dbReference type="EMBL" id="CP049889">
    <property type="protein sequence ID" value="QIK50741.1"/>
    <property type="molecule type" value="Genomic_DNA"/>
</dbReference>
<keyword evidence="9" id="KW-1185">Reference proteome</keyword>
<comment type="similarity">
    <text evidence="5">Belongs to the purine/pyrimidine phosphoribosyltransferase family. Xpt subfamily.</text>
</comment>
<dbReference type="GO" id="GO:0046110">
    <property type="term" value="P:xanthine metabolic process"/>
    <property type="evidence" value="ECO:0007669"/>
    <property type="project" value="UniProtKB-UniRule"/>
</dbReference>
<name>A0A6G7WES5_9LACT</name>